<sequence length="91" mass="9957">MVRTIVAAALVLGQVALASADDKQEIGKDRCLFDVKLCPGGEEYNIVDKYDHLKEALEKGASVYTPEELIHLKKSQKSTEETLTLLGIGCH</sequence>
<dbReference type="RefSeq" id="WP_199383159.1">
    <property type="nucleotide sequence ID" value="NZ_JAEMHM010000004.1"/>
</dbReference>
<evidence type="ECO:0000256" key="1">
    <source>
        <dbReference type="SAM" id="SignalP"/>
    </source>
</evidence>
<name>A0A8J7JKY9_9BACT</name>
<accession>A0A8J7JKY9</accession>
<keyword evidence="3" id="KW-1185">Reference proteome</keyword>
<proteinExistence type="predicted"/>
<feature type="chain" id="PRO_5035206788" evidence="1">
    <location>
        <begin position="21"/>
        <end position="91"/>
    </location>
</feature>
<evidence type="ECO:0000313" key="3">
    <source>
        <dbReference type="Proteomes" id="UP000636888"/>
    </source>
</evidence>
<evidence type="ECO:0000313" key="2">
    <source>
        <dbReference type="EMBL" id="MBJ6724325.1"/>
    </source>
</evidence>
<dbReference type="AlphaFoldDB" id="A0A8J7JKY9"/>
<organism evidence="2 3">
    <name type="scientific">Geomesophilobacter sediminis</name>
    <dbReference type="NCBI Taxonomy" id="2798584"/>
    <lineage>
        <taxon>Bacteria</taxon>
        <taxon>Pseudomonadati</taxon>
        <taxon>Thermodesulfobacteriota</taxon>
        <taxon>Desulfuromonadia</taxon>
        <taxon>Geobacterales</taxon>
        <taxon>Geobacteraceae</taxon>
        <taxon>Geomesophilobacter</taxon>
    </lineage>
</organism>
<protein>
    <submittedName>
        <fullName evidence="2">Uncharacterized protein</fullName>
    </submittedName>
</protein>
<dbReference type="EMBL" id="JAEMHM010000004">
    <property type="protein sequence ID" value="MBJ6724325.1"/>
    <property type="molecule type" value="Genomic_DNA"/>
</dbReference>
<dbReference type="Proteomes" id="UP000636888">
    <property type="component" value="Unassembled WGS sequence"/>
</dbReference>
<gene>
    <name evidence="2" type="ORF">JFN93_06370</name>
</gene>
<reference evidence="2" key="1">
    <citation type="submission" date="2020-12" db="EMBL/GenBank/DDBJ databases">
        <title>Geomonas sp. Red875, isolated from river sediment.</title>
        <authorList>
            <person name="Xu Z."/>
            <person name="Zhang Z."/>
            <person name="Masuda Y."/>
            <person name="Itoh H."/>
            <person name="Senoo K."/>
        </authorList>
    </citation>
    <scope>NUCLEOTIDE SEQUENCE</scope>
    <source>
        <strain evidence="2">Red875</strain>
    </source>
</reference>
<feature type="signal peptide" evidence="1">
    <location>
        <begin position="1"/>
        <end position="20"/>
    </location>
</feature>
<comment type="caution">
    <text evidence="2">The sequence shown here is derived from an EMBL/GenBank/DDBJ whole genome shotgun (WGS) entry which is preliminary data.</text>
</comment>
<keyword evidence="1" id="KW-0732">Signal</keyword>